<dbReference type="GO" id="GO:0016485">
    <property type="term" value="P:protein processing"/>
    <property type="evidence" value="ECO:0007669"/>
    <property type="project" value="TreeGrafter"/>
</dbReference>
<comment type="caution">
    <text evidence="5">The sequence shown here is derived from an EMBL/GenBank/DDBJ whole genome shotgun (WGS) entry which is preliminary data.</text>
</comment>
<dbReference type="PANTHER" id="PTHR30302">
    <property type="entry name" value="HYDROGENASE 1 MATURATION PROTEASE"/>
    <property type="match status" value="1"/>
</dbReference>
<dbReference type="RefSeq" id="WP_188862290.1">
    <property type="nucleotide sequence ID" value="NZ_BMLT01000011.1"/>
</dbReference>
<evidence type="ECO:0000313" key="5">
    <source>
        <dbReference type="EMBL" id="GGO86922.1"/>
    </source>
</evidence>
<dbReference type="PANTHER" id="PTHR30302:SF1">
    <property type="entry name" value="HYDROGENASE 2 MATURATION PROTEASE"/>
    <property type="match status" value="1"/>
</dbReference>
<dbReference type="AlphaFoldDB" id="A0A917ZM73"/>
<dbReference type="SUPFAM" id="SSF53163">
    <property type="entry name" value="HybD-like"/>
    <property type="match status" value="1"/>
</dbReference>
<dbReference type="NCBIfam" id="TIGR00072">
    <property type="entry name" value="hydrog_prot"/>
    <property type="match status" value="1"/>
</dbReference>
<keyword evidence="4" id="KW-0378">Hydrolase</keyword>
<dbReference type="Proteomes" id="UP000599578">
    <property type="component" value="Unassembled WGS sequence"/>
</dbReference>
<comment type="similarity">
    <text evidence="1">Belongs to the peptidase A31 family.</text>
</comment>
<dbReference type="InterPro" id="IPR023430">
    <property type="entry name" value="Pept_HybD-like_dom_sf"/>
</dbReference>
<sequence length="168" mass="18465">MNAAIVLSLGHPLRSDDGFGERLLQRFEQRYEIPEQVLCLHGGTRPVAHYDRIAGCRWLIVLDAVRYSDAGSDLRVIDPLPVLDCERQLAVHELGLAELLQLMAVLGEAPARVSLVGAAFASLDWGPALSRALEQRLPQACERLATLLEHNGIRLRQRAPQGDPACTS</sequence>
<proteinExistence type="inferred from homology"/>
<accession>A0A917ZM73</accession>
<keyword evidence="6" id="KW-1185">Reference proteome</keyword>
<dbReference type="InterPro" id="IPR000671">
    <property type="entry name" value="Peptidase_A31"/>
</dbReference>
<evidence type="ECO:0000313" key="6">
    <source>
        <dbReference type="Proteomes" id="UP000599578"/>
    </source>
</evidence>
<evidence type="ECO:0000256" key="1">
    <source>
        <dbReference type="ARBA" id="ARBA00006814"/>
    </source>
</evidence>
<dbReference type="GO" id="GO:0008047">
    <property type="term" value="F:enzyme activator activity"/>
    <property type="evidence" value="ECO:0007669"/>
    <property type="project" value="InterPro"/>
</dbReference>
<reference evidence="5 6" key="1">
    <citation type="journal article" date="2014" name="Int. J. Syst. Evol. Microbiol.">
        <title>Complete genome sequence of Corynebacterium casei LMG S-19264T (=DSM 44701T), isolated from a smear-ripened cheese.</title>
        <authorList>
            <consortium name="US DOE Joint Genome Institute (JGI-PGF)"/>
            <person name="Walter F."/>
            <person name="Albersmeier A."/>
            <person name="Kalinowski J."/>
            <person name="Ruckert C."/>
        </authorList>
    </citation>
    <scope>NUCLEOTIDE SEQUENCE [LARGE SCALE GENOMIC DNA]</scope>
    <source>
        <strain evidence="5 6">CGMCC 1.7286</strain>
    </source>
</reference>
<evidence type="ECO:0000256" key="2">
    <source>
        <dbReference type="ARBA" id="ARBA00022670"/>
    </source>
</evidence>
<evidence type="ECO:0008006" key="7">
    <source>
        <dbReference type="Google" id="ProtNLM"/>
    </source>
</evidence>
<dbReference type="Pfam" id="PF01750">
    <property type="entry name" value="HycI"/>
    <property type="match status" value="1"/>
</dbReference>
<dbReference type="PRINTS" id="PR00446">
    <property type="entry name" value="HYDRGNUPTAKE"/>
</dbReference>
<evidence type="ECO:0000256" key="4">
    <source>
        <dbReference type="ARBA" id="ARBA00022801"/>
    </source>
</evidence>
<protein>
    <recommendedName>
        <fullName evidence="7">Hydrogenase maturation protease</fullName>
    </recommendedName>
</protein>
<dbReference type="GO" id="GO:0004190">
    <property type="term" value="F:aspartic-type endopeptidase activity"/>
    <property type="evidence" value="ECO:0007669"/>
    <property type="project" value="UniProtKB-KW"/>
</dbReference>
<keyword evidence="2" id="KW-0645">Protease</keyword>
<dbReference type="Gene3D" id="3.40.50.1450">
    <property type="entry name" value="HybD-like"/>
    <property type="match status" value="1"/>
</dbReference>
<keyword evidence="3" id="KW-0064">Aspartyl protease</keyword>
<dbReference type="EMBL" id="BMLT01000011">
    <property type="protein sequence ID" value="GGO86922.1"/>
    <property type="molecule type" value="Genomic_DNA"/>
</dbReference>
<gene>
    <name evidence="5" type="ORF">GCM10011348_38940</name>
</gene>
<organism evidence="5 6">
    <name type="scientific">Marinobacterium nitratireducens</name>
    <dbReference type="NCBI Taxonomy" id="518897"/>
    <lineage>
        <taxon>Bacteria</taxon>
        <taxon>Pseudomonadati</taxon>
        <taxon>Pseudomonadota</taxon>
        <taxon>Gammaproteobacteria</taxon>
        <taxon>Oceanospirillales</taxon>
        <taxon>Oceanospirillaceae</taxon>
        <taxon>Marinobacterium</taxon>
    </lineage>
</organism>
<evidence type="ECO:0000256" key="3">
    <source>
        <dbReference type="ARBA" id="ARBA00022750"/>
    </source>
</evidence>
<name>A0A917ZM73_9GAMM</name>
<dbReference type="CDD" id="cd00518">
    <property type="entry name" value="H2MP"/>
    <property type="match status" value="1"/>
</dbReference>